<keyword evidence="2 4" id="KW-0694">RNA-binding</keyword>
<name>A0A4V2W2F8_9PAST</name>
<dbReference type="SMART" id="SM00945">
    <property type="entry name" value="ProQ"/>
    <property type="match status" value="1"/>
</dbReference>
<dbReference type="Pfam" id="PF04352">
    <property type="entry name" value="ProQ"/>
    <property type="match status" value="1"/>
</dbReference>
<sequence>MTEQQTEQKEQQTEPQKLSNSKAVIAYLAERFPLCFSLEGEAKPLKIGIFQDLATALEHDETVSKTQLRHALRQYTSNWRYLHGCKVGAARVDLQGESCGVLEQEHADHAAEQLQQAKAKVAERKAQMRAALKAKNAEKTSAEKQRNDQASRKPFGAPKAAHPLKAHKAHKAQSTAKGKSAVKRENPSHPAVNLTPVKVENLLKGQQVKVKLAEKANRATVLEVMKDSARVQLQSGIMLNVAFEHLYNVE</sequence>
<gene>
    <name evidence="4 8" type="primary">proQ</name>
    <name evidence="7" type="ORF">EDC16_10477</name>
    <name evidence="8" type="ORF">FHQ21_11065</name>
</gene>
<dbReference type="PANTHER" id="PTHR38106:SF1">
    <property type="entry name" value="RNA CHAPERONE PROQ"/>
    <property type="match status" value="1"/>
</dbReference>
<feature type="compositionally biased region" description="Basic residues" evidence="5">
    <location>
        <begin position="162"/>
        <end position="171"/>
    </location>
</feature>
<dbReference type="AlphaFoldDB" id="A0A4V2W2F8"/>
<feature type="compositionally biased region" description="Basic and acidic residues" evidence="5">
    <location>
        <begin position="135"/>
        <end position="151"/>
    </location>
</feature>
<dbReference type="SUPFAM" id="SSF48657">
    <property type="entry name" value="FinO-like"/>
    <property type="match status" value="1"/>
</dbReference>
<dbReference type="Proteomes" id="UP000305526">
    <property type="component" value="Unassembled WGS sequence"/>
</dbReference>
<evidence type="ECO:0000256" key="1">
    <source>
        <dbReference type="ARBA" id="ARBA00022490"/>
    </source>
</evidence>
<protein>
    <recommendedName>
        <fullName evidence="4">RNA chaperone ProQ</fullName>
    </recommendedName>
</protein>
<dbReference type="Gene3D" id="1.10.1710.10">
    <property type="entry name" value="ProQ/FinO domain"/>
    <property type="match status" value="1"/>
</dbReference>
<feature type="region of interest" description="Disordered" evidence="5">
    <location>
        <begin position="133"/>
        <end position="193"/>
    </location>
</feature>
<evidence type="ECO:0000313" key="10">
    <source>
        <dbReference type="Proteomes" id="UP000305526"/>
    </source>
</evidence>
<organism evidence="7 9">
    <name type="scientific">Testudinibacter aquarius</name>
    <dbReference type="NCBI Taxonomy" id="1524974"/>
    <lineage>
        <taxon>Bacteria</taxon>
        <taxon>Pseudomonadati</taxon>
        <taxon>Pseudomonadota</taxon>
        <taxon>Gammaproteobacteria</taxon>
        <taxon>Pasteurellales</taxon>
        <taxon>Pasteurellaceae</taxon>
        <taxon>Testudinibacter</taxon>
    </lineage>
</organism>
<dbReference type="PANTHER" id="PTHR38106">
    <property type="entry name" value="RNA CHAPERONE PROQ"/>
    <property type="match status" value="1"/>
</dbReference>
<evidence type="ECO:0000313" key="7">
    <source>
        <dbReference type="EMBL" id="TCV87889.1"/>
    </source>
</evidence>
<evidence type="ECO:0000256" key="5">
    <source>
        <dbReference type="SAM" id="MobiDB-lite"/>
    </source>
</evidence>
<dbReference type="InterPro" id="IPR035236">
    <property type="entry name" value="ProQ_C"/>
</dbReference>
<evidence type="ECO:0000259" key="6">
    <source>
        <dbReference type="SMART" id="SM00945"/>
    </source>
</evidence>
<dbReference type="InterPro" id="IPR023529">
    <property type="entry name" value="ProQ"/>
</dbReference>
<keyword evidence="3 4" id="KW-0143">Chaperone</keyword>
<accession>A0A4V2W2F8</accession>
<dbReference type="HAMAP" id="MF_00749">
    <property type="entry name" value="ProQ"/>
    <property type="match status" value="1"/>
</dbReference>
<dbReference type="GO" id="GO:0005829">
    <property type="term" value="C:cytosol"/>
    <property type="evidence" value="ECO:0007669"/>
    <property type="project" value="TreeGrafter"/>
</dbReference>
<comment type="similarity">
    <text evidence="4">Belongs to the ProQ family.</text>
</comment>
<reference evidence="8 10" key="2">
    <citation type="submission" date="2019-05" db="EMBL/GenBank/DDBJ databases">
        <title>Pasteurellaceae isolates from reptiles.</title>
        <authorList>
            <person name="Bojesen A.M."/>
            <person name="Lund E."/>
        </authorList>
    </citation>
    <scope>NUCLEOTIDE SEQUENCE [LARGE SCALE GENOMIC DNA]</scope>
    <source>
        <strain evidence="8 10">ELNT2x</strain>
    </source>
</reference>
<dbReference type="NCBIfam" id="NF003434">
    <property type="entry name" value="PRK04950.1"/>
    <property type="match status" value="1"/>
</dbReference>
<reference evidence="7 9" key="1">
    <citation type="submission" date="2019-03" db="EMBL/GenBank/DDBJ databases">
        <title>Genomic Encyclopedia of Type Strains, Phase IV (KMG-IV): sequencing the most valuable type-strain genomes for metagenomic binning, comparative biology and taxonomic classification.</title>
        <authorList>
            <person name="Goeker M."/>
        </authorList>
    </citation>
    <scope>NUCLEOTIDE SEQUENCE [LARGE SCALE GENOMIC DNA]</scope>
    <source>
        <strain evidence="7 9">DSM 28140</strain>
    </source>
</reference>
<comment type="caution">
    <text evidence="7">The sequence shown here is derived from an EMBL/GenBank/DDBJ whole genome shotgun (WGS) entry which is preliminary data.</text>
</comment>
<proteinExistence type="inferred from homology"/>
<dbReference type="EMBL" id="VDGV01000114">
    <property type="protein sequence ID" value="TNG88641.1"/>
    <property type="molecule type" value="Genomic_DNA"/>
</dbReference>
<keyword evidence="10" id="KW-1185">Reference proteome</keyword>
<keyword evidence="1 4" id="KW-0963">Cytoplasm</keyword>
<dbReference type="GO" id="GO:0034057">
    <property type="term" value="F:RNA strand-exchange activity"/>
    <property type="evidence" value="ECO:0007669"/>
    <property type="project" value="UniProtKB-UniRule"/>
</dbReference>
<dbReference type="RefSeq" id="WP_132966135.1">
    <property type="nucleotide sequence ID" value="NZ_LEKL01000081.1"/>
</dbReference>
<feature type="domain" description="ProQ/FinO" evidence="6">
    <location>
        <begin position="16"/>
        <end position="130"/>
    </location>
</feature>
<evidence type="ECO:0000256" key="3">
    <source>
        <dbReference type="ARBA" id="ARBA00023186"/>
    </source>
</evidence>
<evidence type="ECO:0000313" key="8">
    <source>
        <dbReference type="EMBL" id="TNG88641.1"/>
    </source>
</evidence>
<dbReference type="GO" id="GO:0033592">
    <property type="term" value="F:RNA strand annealing activity"/>
    <property type="evidence" value="ECO:0007669"/>
    <property type="project" value="UniProtKB-UniRule"/>
</dbReference>
<dbReference type="Proteomes" id="UP000294619">
    <property type="component" value="Unassembled WGS sequence"/>
</dbReference>
<comment type="subcellular location">
    <subcellularLocation>
        <location evidence="4">Cytoplasm</location>
    </subcellularLocation>
</comment>
<dbReference type="InterPro" id="IPR016103">
    <property type="entry name" value="ProQ/FinO"/>
</dbReference>
<dbReference type="Pfam" id="PF17516">
    <property type="entry name" value="ProQ_C"/>
    <property type="match status" value="1"/>
</dbReference>
<dbReference type="InterPro" id="IPR036442">
    <property type="entry name" value="ProQ/FinO_sf"/>
</dbReference>
<comment type="function">
    <text evidence="4">RNA chaperone with significant RNA binding, RNA strand exchange and RNA duplexing activities.</text>
</comment>
<evidence type="ECO:0000313" key="9">
    <source>
        <dbReference type="Proteomes" id="UP000294619"/>
    </source>
</evidence>
<dbReference type="GO" id="GO:0010608">
    <property type="term" value="P:post-transcriptional regulation of gene expression"/>
    <property type="evidence" value="ECO:0007669"/>
    <property type="project" value="InterPro"/>
</dbReference>
<dbReference type="EMBL" id="SMCP01000004">
    <property type="protein sequence ID" value="TCV87889.1"/>
    <property type="molecule type" value="Genomic_DNA"/>
</dbReference>
<evidence type="ECO:0000256" key="4">
    <source>
        <dbReference type="HAMAP-Rule" id="MF_00749"/>
    </source>
</evidence>
<evidence type="ECO:0000256" key="2">
    <source>
        <dbReference type="ARBA" id="ARBA00022884"/>
    </source>
</evidence>